<feature type="transmembrane region" description="Helical" evidence="1">
    <location>
        <begin position="76"/>
        <end position="109"/>
    </location>
</feature>
<sequence>MVYCSNCGEKNEDSSQFCKNCGEALKNSQYSSKPIKSRIEVLKEDSNLHDPEDIYYESQTYNEPEDETESSIEWDVVLWGALILIILDGILIMILPQISLFIAIFMALVYVLIYTRRKSTLVVALPLTFFIAALIWAFFTP</sequence>
<dbReference type="RefSeq" id="WP_211532217.1">
    <property type="nucleotide sequence ID" value="NZ_CP058560.1"/>
</dbReference>
<dbReference type="InterPro" id="IPR059113">
    <property type="entry name" value="Znf_ribbon"/>
</dbReference>
<keyword evidence="1" id="KW-1133">Transmembrane helix</keyword>
<feature type="domain" description="Putative zinc-ribbon" evidence="2">
    <location>
        <begin position="1"/>
        <end position="23"/>
    </location>
</feature>
<gene>
    <name evidence="3" type="ORF">HYG87_05540</name>
</gene>
<evidence type="ECO:0000259" key="2">
    <source>
        <dbReference type="Pfam" id="PF13248"/>
    </source>
</evidence>
<dbReference type="EMBL" id="CP058560">
    <property type="protein sequence ID" value="QUH23261.1"/>
    <property type="molecule type" value="Genomic_DNA"/>
</dbReference>
<protein>
    <submittedName>
        <fullName evidence="3">Zinc ribbon domain-containing protein</fullName>
    </submittedName>
</protein>
<feature type="transmembrane region" description="Helical" evidence="1">
    <location>
        <begin position="121"/>
        <end position="139"/>
    </location>
</feature>
<reference evidence="3" key="1">
    <citation type="submission" date="2020-07" db="EMBL/GenBank/DDBJ databases">
        <title>Methanobacterium. sp. MethCan genome.</title>
        <authorList>
            <person name="Postec A."/>
            <person name="Quemeneur M."/>
        </authorList>
    </citation>
    <scope>NUCLEOTIDE SEQUENCE</scope>
    <source>
        <strain evidence="3">MethCAN</strain>
    </source>
</reference>
<dbReference type="AlphaFoldDB" id="A0A8T8KD21"/>
<dbReference type="Pfam" id="PF13248">
    <property type="entry name" value="Zn_ribbon_3"/>
    <property type="match status" value="1"/>
</dbReference>
<organism evidence="3 4">
    <name type="scientific">Methanobacterium alkalithermotolerans</name>
    <dbReference type="NCBI Taxonomy" id="2731220"/>
    <lineage>
        <taxon>Archaea</taxon>
        <taxon>Methanobacteriati</taxon>
        <taxon>Methanobacteriota</taxon>
        <taxon>Methanomada group</taxon>
        <taxon>Methanobacteria</taxon>
        <taxon>Methanobacteriales</taxon>
        <taxon>Methanobacteriaceae</taxon>
        <taxon>Methanobacterium</taxon>
    </lineage>
</organism>
<evidence type="ECO:0000313" key="3">
    <source>
        <dbReference type="EMBL" id="QUH23261.1"/>
    </source>
</evidence>
<evidence type="ECO:0000313" key="4">
    <source>
        <dbReference type="Proteomes" id="UP000681041"/>
    </source>
</evidence>
<dbReference type="Proteomes" id="UP000681041">
    <property type="component" value="Chromosome"/>
</dbReference>
<keyword evidence="4" id="KW-1185">Reference proteome</keyword>
<keyword evidence="1" id="KW-0812">Transmembrane</keyword>
<proteinExistence type="predicted"/>
<dbReference type="KEGG" id="meme:HYG87_05540"/>
<keyword evidence="1" id="KW-0472">Membrane</keyword>
<dbReference type="GeneID" id="64820207"/>
<name>A0A8T8KD21_9EURY</name>
<dbReference type="OrthoDB" id="82467at2157"/>
<accession>A0A8T8KD21</accession>
<evidence type="ECO:0000256" key="1">
    <source>
        <dbReference type="SAM" id="Phobius"/>
    </source>
</evidence>